<keyword evidence="5 9" id="KW-0808">Transferase</keyword>
<evidence type="ECO:0000256" key="8">
    <source>
        <dbReference type="ARBA" id="ARBA00025174"/>
    </source>
</evidence>
<reference evidence="10 11" key="1">
    <citation type="submission" date="2017-04" db="EMBL/GenBank/DDBJ databases">
        <title>Haemophilus influenzae in COPD genome sequencing project.</title>
        <authorList>
            <person name="Murphy T.F."/>
            <person name="Kong Y."/>
            <person name="Nadendla S."/>
            <person name="Tettelin H."/>
            <person name="Pettigrew M."/>
        </authorList>
    </citation>
    <scope>NUCLEOTIDE SEQUENCE [LARGE SCALE GENOMIC DNA]</scope>
    <source>
        <strain evidence="10 11">56P127H1</strain>
    </source>
</reference>
<keyword evidence="7 9" id="KW-0119">Carbohydrate metabolism</keyword>
<dbReference type="EMBL" id="NEBY01000075">
    <property type="protein sequence ID" value="PRJ65617.1"/>
    <property type="molecule type" value="Genomic_DNA"/>
</dbReference>
<comment type="catalytic activity">
    <reaction evidence="1 9">
        <text>[(1-&gt;4)-alpha-D-glucosyl](n) + phosphate = [(1-&gt;4)-alpha-D-glucosyl](n-1) + alpha-D-glucose 1-phosphate</text>
        <dbReference type="Rhea" id="RHEA:41732"/>
        <dbReference type="Rhea" id="RHEA-COMP:9584"/>
        <dbReference type="Rhea" id="RHEA-COMP:9586"/>
        <dbReference type="ChEBI" id="CHEBI:15444"/>
        <dbReference type="ChEBI" id="CHEBI:43474"/>
        <dbReference type="ChEBI" id="CHEBI:58601"/>
        <dbReference type="EC" id="2.4.1.1"/>
    </reaction>
</comment>
<evidence type="ECO:0000313" key="10">
    <source>
        <dbReference type="EMBL" id="PRJ65617.1"/>
    </source>
</evidence>
<dbReference type="GO" id="GO:0005737">
    <property type="term" value="C:cytoplasm"/>
    <property type="evidence" value="ECO:0007669"/>
    <property type="project" value="TreeGrafter"/>
</dbReference>
<accession>A0A2S9RS93</accession>
<dbReference type="PANTHER" id="PTHR11468">
    <property type="entry name" value="GLYCOGEN PHOSPHORYLASE"/>
    <property type="match status" value="1"/>
</dbReference>
<dbReference type="EC" id="2.4.1.1" evidence="9"/>
<evidence type="ECO:0000256" key="3">
    <source>
        <dbReference type="ARBA" id="ARBA00006047"/>
    </source>
</evidence>
<proteinExistence type="inferred from homology"/>
<keyword evidence="4 9" id="KW-0328">Glycosyltransferase</keyword>
<comment type="function">
    <text evidence="8">Phosphorylase is an important allosteric enzyme in carbohydrate metabolism. Enzymes from different sources differ in their regulatory mechanisms and in their natural substrates. However, all known phosphorylases share catalytic and structural properties.</text>
</comment>
<evidence type="ECO:0000256" key="4">
    <source>
        <dbReference type="ARBA" id="ARBA00022676"/>
    </source>
</evidence>
<dbReference type="AlphaFoldDB" id="A0A2S9RS93"/>
<dbReference type="GO" id="GO:0005980">
    <property type="term" value="P:glycogen catabolic process"/>
    <property type="evidence" value="ECO:0007669"/>
    <property type="project" value="TreeGrafter"/>
</dbReference>
<dbReference type="Proteomes" id="UP000238532">
    <property type="component" value="Unassembled WGS sequence"/>
</dbReference>
<comment type="caution">
    <text evidence="10">The sequence shown here is derived from an EMBL/GenBank/DDBJ whole genome shotgun (WGS) entry which is preliminary data.</text>
</comment>
<keyword evidence="6 9" id="KW-0663">Pyridoxal phosphate</keyword>
<evidence type="ECO:0000256" key="2">
    <source>
        <dbReference type="ARBA" id="ARBA00001933"/>
    </source>
</evidence>
<comment type="cofactor">
    <cofactor evidence="2 9">
        <name>pyridoxal 5'-phosphate</name>
        <dbReference type="ChEBI" id="CHEBI:597326"/>
    </cofactor>
</comment>
<gene>
    <name evidence="10" type="primary">malP</name>
    <name evidence="10" type="ORF">BV102_01656</name>
</gene>
<dbReference type="PROSITE" id="PS00102">
    <property type="entry name" value="PHOSPHORYLASE"/>
    <property type="match status" value="1"/>
</dbReference>
<dbReference type="GO" id="GO:0008184">
    <property type="term" value="F:glycogen phosphorylase activity"/>
    <property type="evidence" value="ECO:0007669"/>
    <property type="project" value="InterPro"/>
</dbReference>
<evidence type="ECO:0000256" key="7">
    <source>
        <dbReference type="ARBA" id="ARBA00023277"/>
    </source>
</evidence>
<dbReference type="GO" id="GO:0030170">
    <property type="term" value="F:pyridoxal phosphate binding"/>
    <property type="evidence" value="ECO:0007669"/>
    <property type="project" value="TreeGrafter"/>
</dbReference>
<comment type="similarity">
    <text evidence="3 9">Belongs to the glycogen phosphorylase family.</text>
</comment>
<organism evidence="10 11">
    <name type="scientific">Haemophilus influenzae</name>
    <dbReference type="NCBI Taxonomy" id="727"/>
    <lineage>
        <taxon>Bacteria</taxon>
        <taxon>Pseudomonadati</taxon>
        <taxon>Pseudomonadota</taxon>
        <taxon>Gammaproteobacteria</taxon>
        <taxon>Pasteurellales</taxon>
        <taxon>Pasteurellaceae</taxon>
        <taxon>Haemophilus</taxon>
    </lineage>
</organism>
<dbReference type="SUPFAM" id="SSF53756">
    <property type="entry name" value="UDP-Glycosyltransferase/glycogen phosphorylase"/>
    <property type="match status" value="1"/>
</dbReference>
<dbReference type="InterPro" id="IPR000811">
    <property type="entry name" value="Glyco_trans_35"/>
</dbReference>
<dbReference type="Pfam" id="PF00343">
    <property type="entry name" value="Phosphorylase"/>
    <property type="match status" value="1"/>
</dbReference>
<sequence>MANVINNDERLKDRLKVVFIPNYSVSLAQLIIPAADISEQISLAGTEASGTSNMKFALNGALTLGTLDGANVEILENVGENHIFIFGNAVEQVEQLRRDGYRSFEYYQNDAQLRTVVDQIIEGKFSPPRTDSLTFTNVHIR</sequence>
<name>A0A2S9RS93_HAEIF</name>
<comment type="function">
    <text evidence="9">Allosteric enzyme that catalyzes the rate-limiting step in glycogen catabolism, the phosphorolytic cleavage of glycogen to produce glucose-1-phosphate, and plays a central role in maintaining cellular and organismal glucose homeostasis.</text>
</comment>
<evidence type="ECO:0000256" key="1">
    <source>
        <dbReference type="ARBA" id="ARBA00001275"/>
    </source>
</evidence>
<dbReference type="Gene3D" id="3.40.50.2000">
    <property type="entry name" value="Glycogen Phosphorylase B"/>
    <property type="match status" value="1"/>
</dbReference>
<dbReference type="InterPro" id="IPR035090">
    <property type="entry name" value="Pyridoxal_P_attach_site"/>
</dbReference>
<dbReference type="PANTHER" id="PTHR11468:SF3">
    <property type="entry name" value="GLYCOGEN PHOSPHORYLASE, LIVER FORM"/>
    <property type="match status" value="1"/>
</dbReference>
<evidence type="ECO:0000313" key="11">
    <source>
        <dbReference type="Proteomes" id="UP000238532"/>
    </source>
</evidence>
<protein>
    <recommendedName>
        <fullName evidence="9">Alpha-1,4 glucan phosphorylase</fullName>
        <ecNumber evidence="9">2.4.1.1</ecNumber>
    </recommendedName>
</protein>
<evidence type="ECO:0000256" key="6">
    <source>
        <dbReference type="ARBA" id="ARBA00022898"/>
    </source>
</evidence>
<evidence type="ECO:0000256" key="5">
    <source>
        <dbReference type="ARBA" id="ARBA00022679"/>
    </source>
</evidence>
<evidence type="ECO:0000256" key="9">
    <source>
        <dbReference type="RuleBase" id="RU000587"/>
    </source>
</evidence>